<dbReference type="Proteomes" id="UP000314294">
    <property type="component" value="Unassembled WGS sequence"/>
</dbReference>
<dbReference type="AlphaFoldDB" id="A0A4Z2GHU5"/>
<protein>
    <submittedName>
        <fullName evidence="1">Uncharacterized protein</fullName>
    </submittedName>
</protein>
<gene>
    <name evidence="1" type="ORF">EYF80_037488</name>
</gene>
<comment type="caution">
    <text evidence="1">The sequence shown here is derived from an EMBL/GenBank/DDBJ whole genome shotgun (WGS) entry which is preliminary data.</text>
</comment>
<evidence type="ECO:0000313" key="1">
    <source>
        <dbReference type="EMBL" id="TNN52334.1"/>
    </source>
</evidence>
<proteinExistence type="predicted"/>
<name>A0A4Z2GHU5_9TELE</name>
<accession>A0A4Z2GHU5</accession>
<reference evidence="1 2" key="1">
    <citation type="submission" date="2019-03" db="EMBL/GenBank/DDBJ databases">
        <title>First draft genome of Liparis tanakae, snailfish: a comprehensive survey of snailfish specific genes.</title>
        <authorList>
            <person name="Kim W."/>
            <person name="Song I."/>
            <person name="Jeong J.-H."/>
            <person name="Kim D."/>
            <person name="Kim S."/>
            <person name="Ryu S."/>
            <person name="Song J.Y."/>
            <person name="Lee S.K."/>
        </authorList>
    </citation>
    <scope>NUCLEOTIDE SEQUENCE [LARGE SCALE GENOMIC DNA]</scope>
    <source>
        <tissue evidence="1">Muscle</tissue>
    </source>
</reference>
<organism evidence="1 2">
    <name type="scientific">Liparis tanakae</name>
    <name type="common">Tanaka's snailfish</name>
    <dbReference type="NCBI Taxonomy" id="230148"/>
    <lineage>
        <taxon>Eukaryota</taxon>
        <taxon>Metazoa</taxon>
        <taxon>Chordata</taxon>
        <taxon>Craniata</taxon>
        <taxon>Vertebrata</taxon>
        <taxon>Euteleostomi</taxon>
        <taxon>Actinopterygii</taxon>
        <taxon>Neopterygii</taxon>
        <taxon>Teleostei</taxon>
        <taxon>Neoteleostei</taxon>
        <taxon>Acanthomorphata</taxon>
        <taxon>Eupercaria</taxon>
        <taxon>Perciformes</taxon>
        <taxon>Cottioidei</taxon>
        <taxon>Cottales</taxon>
        <taxon>Liparidae</taxon>
        <taxon>Liparis</taxon>
    </lineage>
</organism>
<sequence length="59" mass="7127">MERKMKRRMERRMERRIERSRHFNSIKKSRIGGGVRREVEMVAEDVEQVLSLGIALKEK</sequence>
<keyword evidence="2" id="KW-1185">Reference proteome</keyword>
<evidence type="ECO:0000313" key="2">
    <source>
        <dbReference type="Proteomes" id="UP000314294"/>
    </source>
</evidence>
<dbReference type="EMBL" id="SRLO01000551">
    <property type="protein sequence ID" value="TNN52334.1"/>
    <property type="molecule type" value="Genomic_DNA"/>
</dbReference>